<name>A0A9D9NMG8_9BACT</name>
<organism evidence="2 3">
    <name type="scientific">Candidatus Cryptobacteroides excrementipullorum</name>
    <dbReference type="NCBI Taxonomy" id="2840761"/>
    <lineage>
        <taxon>Bacteria</taxon>
        <taxon>Pseudomonadati</taxon>
        <taxon>Bacteroidota</taxon>
        <taxon>Bacteroidia</taxon>
        <taxon>Bacteroidales</taxon>
        <taxon>Candidatus Cryptobacteroides</taxon>
    </lineage>
</organism>
<dbReference type="SUPFAM" id="SSF50969">
    <property type="entry name" value="YVTN repeat-like/Quinoprotein amine dehydrogenase"/>
    <property type="match status" value="1"/>
</dbReference>
<dbReference type="PROSITE" id="PS51257">
    <property type="entry name" value="PROKAR_LIPOPROTEIN"/>
    <property type="match status" value="1"/>
</dbReference>
<dbReference type="AlphaFoldDB" id="A0A9D9NMG8"/>
<reference evidence="2" key="1">
    <citation type="submission" date="2020-10" db="EMBL/GenBank/DDBJ databases">
        <authorList>
            <person name="Gilroy R."/>
        </authorList>
    </citation>
    <scope>NUCLEOTIDE SEQUENCE</scope>
    <source>
        <strain evidence="2">2478</strain>
    </source>
</reference>
<reference evidence="2" key="2">
    <citation type="journal article" date="2021" name="PeerJ">
        <title>Extensive microbial diversity within the chicken gut microbiome revealed by metagenomics and culture.</title>
        <authorList>
            <person name="Gilroy R."/>
            <person name="Ravi A."/>
            <person name="Getino M."/>
            <person name="Pursley I."/>
            <person name="Horton D.L."/>
            <person name="Alikhan N.F."/>
            <person name="Baker D."/>
            <person name="Gharbi K."/>
            <person name="Hall N."/>
            <person name="Watson M."/>
            <person name="Adriaenssens E.M."/>
            <person name="Foster-Nyarko E."/>
            <person name="Jarju S."/>
            <person name="Secka A."/>
            <person name="Antonio M."/>
            <person name="Oren A."/>
            <person name="Chaudhuri R.R."/>
            <person name="La Ragione R."/>
            <person name="Hildebrand F."/>
            <person name="Pallen M.J."/>
        </authorList>
    </citation>
    <scope>NUCLEOTIDE SEQUENCE</scope>
    <source>
        <strain evidence="2">2478</strain>
    </source>
</reference>
<accession>A0A9D9NMG8</accession>
<dbReference type="Proteomes" id="UP000823771">
    <property type="component" value="Unassembled WGS sequence"/>
</dbReference>
<evidence type="ECO:0000313" key="3">
    <source>
        <dbReference type="Proteomes" id="UP000823771"/>
    </source>
</evidence>
<sequence length="354" mass="38695">MKTALKALSCTALSILAIAGCSPREEEGFTLITVNPEEYGTIDLSGYSHVSLEADGDTPAIGMITRAEATDSGYYLSSMGRLVLFGSDGSMKGNIGNTGRAGNEYIGCSSFCVRGDEVAVVDFNGHKLMKFSGDGKYIFSRAMEQNSISDITTLGDGWLCRFTFKGGGPEVKAYALGTLDREFNFKGQAGDLVLTSAYNLAGLVAEGADGSALFWNGIRNTVYRVTPDGQVHGLYRITFGDYDFPAPEKDAGSEYDMEYDYQMIMNSRKPEWAGRYAGMISRMHETPAYLIFTYSHNGNTFIARYDKKKHRTDRNVVLQKPDGTSLNGIAFDKDGGIHVFVDTDTATDVYKIKL</sequence>
<dbReference type="Pfam" id="PF17170">
    <property type="entry name" value="DUF5128"/>
    <property type="match status" value="1"/>
</dbReference>
<feature type="signal peptide" evidence="1">
    <location>
        <begin position="1"/>
        <end position="19"/>
    </location>
</feature>
<feature type="chain" id="PRO_5038453966" evidence="1">
    <location>
        <begin position="20"/>
        <end position="354"/>
    </location>
</feature>
<protein>
    <submittedName>
        <fullName evidence="2">6-bladed beta-propeller</fullName>
    </submittedName>
</protein>
<proteinExistence type="predicted"/>
<comment type="caution">
    <text evidence="2">The sequence shown here is derived from an EMBL/GenBank/DDBJ whole genome shotgun (WGS) entry which is preliminary data.</text>
</comment>
<gene>
    <name evidence="2" type="ORF">IAB80_08425</name>
</gene>
<evidence type="ECO:0000256" key="1">
    <source>
        <dbReference type="SAM" id="SignalP"/>
    </source>
</evidence>
<keyword evidence="1" id="KW-0732">Signal</keyword>
<dbReference type="EMBL" id="JADILZ010000079">
    <property type="protein sequence ID" value="MBO8478895.1"/>
    <property type="molecule type" value="Genomic_DNA"/>
</dbReference>
<evidence type="ECO:0000313" key="2">
    <source>
        <dbReference type="EMBL" id="MBO8478895.1"/>
    </source>
</evidence>
<dbReference type="InterPro" id="IPR011044">
    <property type="entry name" value="Quino_amine_DH_bsu"/>
</dbReference>